<name>A0AAP6JD33_9GAMM</name>
<dbReference type="EMBL" id="JAYGII010000004">
    <property type="protein sequence ID" value="MEA5444768.1"/>
    <property type="molecule type" value="Genomic_DNA"/>
</dbReference>
<dbReference type="InterPro" id="IPR038765">
    <property type="entry name" value="Papain-like_cys_pep_sf"/>
</dbReference>
<dbReference type="AlphaFoldDB" id="A0AAP6JD33"/>
<dbReference type="InterPro" id="IPR021878">
    <property type="entry name" value="TgpA_N"/>
</dbReference>
<feature type="transmembrane region" description="Helical" evidence="1">
    <location>
        <begin position="129"/>
        <end position="148"/>
    </location>
</feature>
<protein>
    <submittedName>
        <fullName evidence="3">DUF3488 and transglutaminase-like domain-containing protein</fullName>
    </submittedName>
</protein>
<evidence type="ECO:0000313" key="3">
    <source>
        <dbReference type="EMBL" id="MEA5444768.1"/>
    </source>
</evidence>
<dbReference type="Pfam" id="PF11992">
    <property type="entry name" value="TgpA_N"/>
    <property type="match status" value="1"/>
</dbReference>
<feature type="transmembrane region" description="Helical" evidence="1">
    <location>
        <begin position="58"/>
        <end position="76"/>
    </location>
</feature>
<keyword evidence="4" id="KW-1185">Reference proteome</keyword>
<evidence type="ECO:0000313" key="4">
    <source>
        <dbReference type="Proteomes" id="UP001302316"/>
    </source>
</evidence>
<sequence>MPEKSLREADLRLLALGLLATLLPVVGTLPLWTLVLAVLFGLWRLAAGWRGLRHVPLGWLRLPLGLGCFAGIYLQFGSFNGVEPGTALLSLMLGLKLLETWKPRDGFILVLLAYVLLLAVFLNNQELPAVLWLLPVAGFQTTVFLRLTRLKDPGPLKPSLRTAGVLLAQALPVAILLFVLFPRVPGPLWGTPTPEPRAVTGLSDRMSPGSVSELAQSNALAFRVSFPGEQEPARGQLYWRGPVFHEFDGQEWRQGRLPDREPTLLPLGEPIEQEITLEAHGQDWLIALEMVDGELPEDSQRRADMQLVADERISDRLRYRVHSWPDYSLDPELPEQWQDYLTRLPDNSNPRTRELAEQWWAESDADEATMIQRALDHFGQEDFFYTLEPPLLGRHAMDEFLFESRRGFCEHYAAAFTIMMRAAGIPARVVTGYVGADFNHLAGHYRVLQSNAHAWSEVWIEGEGWRRVDPTNAIDPSRVETTVGGLAGLEEEEFDRGLSWSQFAFQMELLWDTIQVRWEGWFLAYGPERQQNFLERLGLPGRDAVKLAVIMVLAVAGALLILWIALSLRQRPPRPSDPLERAWLRFQGRMARAGYSRRAGEGPATWLARLEQEQPALARELRPLLQAFRRARYAGATAQLHRIQAKLRRFPTRRLRRLGRA</sequence>
<feature type="transmembrane region" description="Helical" evidence="1">
    <location>
        <begin position="547"/>
        <end position="566"/>
    </location>
</feature>
<feature type="transmembrane region" description="Helical" evidence="1">
    <location>
        <begin position="106"/>
        <end position="123"/>
    </location>
</feature>
<feature type="transmembrane region" description="Helical" evidence="1">
    <location>
        <begin position="13"/>
        <end position="46"/>
    </location>
</feature>
<dbReference type="RefSeq" id="WP_346050321.1">
    <property type="nucleotide sequence ID" value="NZ_JAYGII010000004.1"/>
</dbReference>
<gene>
    <name evidence="3" type="ORF">VCB98_02935</name>
</gene>
<keyword evidence="1" id="KW-1133">Transmembrane helix</keyword>
<dbReference type="Pfam" id="PF13559">
    <property type="entry name" value="DUF4129"/>
    <property type="match status" value="1"/>
</dbReference>
<keyword evidence="1" id="KW-0472">Membrane</keyword>
<dbReference type="InterPro" id="IPR002931">
    <property type="entry name" value="Transglutaminase-like"/>
</dbReference>
<dbReference type="Gene3D" id="3.10.620.30">
    <property type="match status" value="1"/>
</dbReference>
<keyword evidence="1" id="KW-0812">Transmembrane</keyword>
<feature type="domain" description="Transglutaminase-like" evidence="2">
    <location>
        <begin position="401"/>
        <end position="472"/>
    </location>
</feature>
<proteinExistence type="predicted"/>
<dbReference type="Proteomes" id="UP001302316">
    <property type="component" value="Unassembled WGS sequence"/>
</dbReference>
<dbReference type="PANTHER" id="PTHR42736">
    <property type="entry name" value="PROTEIN-GLUTAMINE GAMMA-GLUTAMYLTRANSFERASE"/>
    <property type="match status" value="1"/>
</dbReference>
<accession>A0AAP6JD33</accession>
<evidence type="ECO:0000259" key="2">
    <source>
        <dbReference type="SMART" id="SM00460"/>
    </source>
</evidence>
<dbReference type="SUPFAM" id="SSF54001">
    <property type="entry name" value="Cysteine proteinases"/>
    <property type="match status" value="1"/>
</dbReference>
<dbReference type="SMART" id="SM00460">
    <property type="entry name" value="TGc"/>
    <property type="match status" value="1"/>
</dbReference>
<comment type="caution">
    <text evidence="3">The sequence shown here is derived from an EMBL/GenBank/DDBJ whole genome shotgun (WGS) entry which is preliminary data.</text>
</comment>
<dbReference type="Pfam" id="PF01841">
    <property type="entry name" value="Transglut_core"/>
    <property type="match status" value="1"/>
</dbReference>
<evidence type="ECO:0000256" key="1">
    <source>
        <dbReference type="SAM" id="Phobius"/>
    </source>
</evidence>
<reference evidence="3 4" key="1">
    <citation type="submission" date="2023-12" db="EMBL/GenBank/DDBJ databases">
        <title>Whole-genome sequencing of halo(alkali)philic microorganisms from hypersaline lakes.</title>
        <authorList>
            <person name="Sorokin D.Y."/>
            <person name="Merkel A.Y."/>
            <person name="Messina E."/>
            <person name="Yakimov M."/>
        </authorList>
    </citation>
    <scope>NUCLEOTIDE SEQUENCE [LARGE SCALE GENOMIC DNA]</scope>
    <source>
        <strain evidence="3 4">AB-CW1</strain>
    </source>
</reference>
<dbReference type="PANTHER" id="PTHR42736:SF1">
    <property type="entry name" value="PROTEIN-GLUTAMINE GAMMA-GLUTAMYLTRANSFERASE"/>
    <property type="match status" value="1"/>
</dbReference>
<feature type="transmembrane region" description="Helical" evidence="1">
    <location>
        <begin position="160"/>
        <end position="181"/>
    </location>
</feature>
<organism evidence="3 4">
    <name type="scientific">Natronospira elongata</name>
    <dbReference type="NCBI Taxonomy" id="3110268"/>
    <lineage>
        <taxon>Bacteria</taxon>
        <taxon>Pseudomonadati</taxon>
        <taxon>Pseudomonadota</taxon>
        <taxon>Gammaproteobacteria</taxon>
        <taxon>Natronospirales</taxon>
        <taxon>Natronospiraceae</taxon>
        <taxon>Natronospira</taxon>
    </lineage>
</organism>
<dbReference type="InterPro" id="IPR052901">
    <property type="entry name" value="Bact_TGase-like"/>
</dbReference>
<dbReference type="InterPro" id="IPR025403">
    <property type="entry name" value="TgpA-like_C"/>
</dbReference>